<dbReference type="Proteomes" id="UP000663508">
    <property type="component" value="Chromosome"/>
</dbReference>
<proteinExistence type="inferred from homology"/>
<dbReference type="InterPro" id="IPR024654">
    <property type="entry name" value="Calcineurin-like_PHP_lpxH"/>
</dbReference>
<organism evidence="3 4">
    <name type="scientific">Methylobacterium indicum</name>
    <dbReference type="NCBI Taxonomy" id="1775910"/>
    <lineage>
        <taxon>Bacteria</taxon>
        <taxon>Pseudomonadati</taxon>
        <taxon>Pseudomonadota</taxon>
        <taxon>Alphaproteobacteria</taxon>
        <taxon>Hyphomicrobiales</taxon>
        <taxon>Methylobacteriaceae</taxon>
        <taxon>Methylobacterium</taxon>
    </lineage>
</organism>
<dbReference type="Gene3D" id="3.60.21.10">
    <property type="match status" value="1"/>
</dbReference>
<feature type="domain" description="Calcineurin-like phosphoesterase" evidence="2">
    <location>
        <begin position="1"/>
        <end position="135"/>
    </location>
</feature>
<evidence type="ECO:0000256" key="1">
    <source>
        <dbReference type="ARBA" id="ARBA00008950"/>
    </source>
</evidence>
<dbReference type="Pfam" id="PF12850">
    <property type="entry name" value="Metallophos_2"/>
    <property type="match status" value="1"/>
</dbReference>
<protein>
    <submittedName>
        <fullName evidence="3">Hydrolase</fullName>
    </submittedName>
</protein>
<gene>
    <name evidence="3" type="ORF">mvi_01720</name>
</gene>
<name>A0A8H9C391_9HYPH</name>
<accession>A0A8H9C391</accession>
<dbReference type="KEGG" id="mind:mvi_01720"/>
<evidence type="ECO:0000313" key="3">
    <source>
        <dbReference type="EMBL" id="BCM81711.1"/>
    </source>
</evidence>
<sequence>MQTYFTSDTHFGHQGILSSRMQKPRPFASIEEHDEALIAAWNNRVRPDDEIWHLGDFAYNASAAYCRAVFARLNGRKRLVWGNHDASRTKGLPWYDQHERAEPVVEGRRLVLSHYAQRTWNHLHKGALHLYGHSHGSLPGCGRSLDVGVDCWDWRPVRLAEILEAMTVDAARAASPVVVAALAAAA</sequence>
<dbReference type="AlphaFoldDB" id="A0A8H9C391"/>
<dbReference type="SUPFAM" id="SSF56300">
    <property type="entry name" value="Metallo-dependent phosphatases"/>
    <property type="match status" value="1"/>
</dbReference>
<dbReference type="EMBL" id="AP024145">
    <property type="protein sequence ID" value="BCM81711.1"/>
    <property type="molecule type" value="Genomic_DNA"/>
</dbReference>
<evidence type="ECO:0000259" key="2">
    <source>
        <dbReference type="Pfam" id="PF12850"/>
    </source>
</evidence>
<dbReference type="RefSeq" id="WP_207180913.1">
    <property type="nucleotide sequence ID" value="NZ_AP024145.1"/>
</dbReference>
<keyword evidence="3" id="KW-0378">Hydrolase</keyword>
<dbReference type="GO" id="GO:0016787">
    <property type="term" value="F:hydrolase activity"/>
    <property type="evidence" value="ECO:0007669"/>
    <property type="project" value="UniProtKB-KW"/>
</dbReference>
<evidence type="ECO:0000313" key="4">
    <source>
        <dbReference type="Proteomes" id="UP000663508"/>
    </source>
</evidence>
<dbReference type="InterPro" id="IPR029052">
    <property type="entry name" value="Metallo-depent_PP-like"/>
</dbReference>
<comment type="similarity">
    <text evidence="1">Belongs to the metallophosphoesterase superfamily. YfcE family.</text>
</comment>
<reference evidence="3" key="1">
    <citation type="submission" date="2020-11" db="EMBL/GenBank/DDBJ databases">
        <title>Complete genome sequence of a novel pathogenic Methylobacterium strain isolated from rice in Vietnam.</title>
        <authorList>
            <person name="Lai K."/>
            <person name="Okazaki S."/>
            <person name="Higashi K."/>
            <person name="Mori H."/>
            <person name="Toyoda A."/>
            <person name="Kurokawa K."/>
        </authorList>
    </citation>
    <scope>NUCLEOTIDE SEQUENCE</scope>
    <source>
        <strain evidence="3">VL1</strain>
    </source>
</reference>